<keyword evidence="2" id="KW-1185">Reference proteome</keyword>
<accession>A0AAV4AHJ5</accession>
<protein>
    <submittedName>
        <fullName evidence="1">Uncharacterized protein</fullName>
    </submittedName>
</protein>
<name>A0AAV4AHJ5_9GAST</name>
<gene>
    <name evidence="1" type="ORF">PoB_003429600</name>
</gene>
<dbReference type="Proteomes" id="UP000735302">
    <property type="component" value="Unassembled WGS sequence"/>
</dbReference>
<sequence length="87" mass="10203">MSLRLSQINLPRRSLASSAKVMTLRFYYSCQRQERDQIYNTSDNKSNFRIPQLAESIILDQDTNEASNEPFHISALKRRQMVRAPKK</sequence>
<proteinExistence type="predicted"/>
<dbReference type="AlphaFoldDB" id="A0AAV4AHJ5"/>
<evidence type="ECO:0000313" key="1">
    <source>
        <dbReference type="EMBL" id="GFO07791.1"/>
    </source>
</evidence>
<dbReference type="EMBL" id="BLXT01003909">
    <property type="protein sequence ID" value="GFO07791.1"/>
    <property type="molecule type" value="Genomic_DNA"/>
</dbReference>
<comment type="caution">
    <text evidence="1">The sequence shown here is derived from an EMBL/GenBank/DDBJ whole genome shotgun (WGS) entry which is preliminary data.</text>
</comment>
<evidence type="ECO:0000313" key="2">
    <source>
        <dbReference type="Proteomes" id="UP000735302"/>
    </source>
</evidence>
<reference evidence="1 2" key="1">
    <citation type="journal article" date="2021" name="Elife">
        <title>Chloroplast acquisition without the gene transfer in kleptoplastic sea slugs, Plakobranchus ocellatus.</title>
        <authorList>
            <person name="Maeda T."/>
            <person name="Takahashi S."/>
            <person name="Yoshida T."/>
            <person name="Shimamura S."/>
            <person name="Takaki Y."/>
            <person name="Nagai Y."/>
            <person name="Toyoda A."/>
            <person name="Suzuki Y."/>
            <person name="Arimoto A."/>
            <person name="Ishii H."/>
            <person name="Satoh N."/>
            <person name="Nishiyama T."/>
            <person name="Hasebe M."/>
            <person name="Maruyama T."/>
            <person name="Minagawa J."/>
            <person name="Obokata J."/>
            <person name="Shigenobu S."/>
        </authorList>
    </citation>
    <scope>NUCLEOTIDE SEQUENCE [LARGE SCALE GENOMIC DNA]</scope>
</reference>
<organism evidence="1 2">
    <name type="scientific">Plakobranchus ocellatus</name>
    <dbReference type="NCBI Taxonomy" id="259542"/>
    <lineage>
        <taxon>Eukaryota</taxon>
        <taxon>Metazoa</taxon>
        <taxon>Spiralia</taxon>
        <taxon>Lophotrochozoa</taxon>
        <taxon>Mollusca</taxon>
        <taxon>Gastropoda</taxon>
        <taxon>Heterobranchia</taxon>
        <taxon>Euthyneura</taxon>
        <taxon>Panpulmonata</taxon>
        <taxon>Sacoglossa</taxon>
        <taxon>Placobranchoidea</taxon>
        <taxon>Plakobranchidae</taxon>
        <taxon>Plakobranchus</taxon>
    </lineage>
</organism>